<reference evidence="9 10" key="1">
    <citation type="submission" date="2010-12" db="EMBL/GenBank/DDBJ databases">
        <authorList>
            <person name="Muzny D."/>
            <person name="Qin X."/>
            <person name="Deng J."/>
            <person name="Jiang H."/>
            <person name="Liu Y."/>
            <person name="Qu J."/>
            <person name="Song X.-Z."/>
            <person name="Zhang L."/>
            <person name="Thornton R."/>
            <person name="Coyle M."/>
            <person name="Francisco L."/>
            <person name="Jackson L."/>
            <person name="Javaid M."/>
            <person name="Korchina V."/>
            <person name="Kovar C."/>
            <person name="Mata R."/>
            <person name="Mathew T."/>
            <person name="Ngo R."/>
            <person name="Nguyen L."/>
            <person name="Nguyen N."/>
            <person name="Okwuonu G."/>
            <person name="Ongeri F."/>
            <person name="Pham C."/>
            <person name="Simmons D."/>
            <person name="Wilczek-Boney K."/>
            <person name="Hale W."/>
            <person name="Jakkamsetti A."/>
            <person name="Pham P."/>
            <person name="Ruth R."/>
            <person name="San Lucas F."/>
            <person name="Warren J."/>
            <person name="Zhang J."/>
            <person name="Zhao Z."/>
            <person name="Zhou C."/>
            <person name="Zhu D."/>
            <person name="Lee S."/>
            <person name="Bess C."/>
            <person name="Blankenburg K."/>
            <person name="Forbes L."/>
            <person name="Fu Q."/>
            <person name="Gubbala S."/>
            <person name="Hirani K."/>
            <person name="Jayaseelan J.C."/>
            <person name="Lara F."/>
            <person name="Munidasa M."/>
            <person name="Palculict T."/>
            <person name="Patil S."/>
            <person name="Pu L.-L."/>
            <person name="Saada N."/>
            <person name="Tang L."/>
            <person name="Weissenberger G."/>
            <person name="Zhu Y."/>
            <person name="Hemphill L."/>
            <person name="Shang Y."/>
            <person name="Youmans B."/>
            <person name="Ayvaz T."/>
            <person name="Ross M."/>
            <person name="Santibanez J."/>
            <person name="Aqrawi P."/>
            <person name="Gross S."/>
            <person name="Joshi V."/>
            <person name="Fowler G."/>
            <person name="Nazareth L."/>
            <person name="Reid J."/>
            <person name="Worley K."/>
            <person name="Petrosino J."/>
            <person name="Highlander S."/>
            <person name="Gibbs R."/>
        </authorList>
    </citation>
    <scope>NUCLEOTIDE SEQUENCE [LARGE SCALE GENOMIC DNA]</scope>
    <source>
        <strain evidence="9 10">ATCC 23263</strain>
    </source>
</reference>
<dbReference type="GO" id="GO:0005886">
    <property type="term" value="C:plasma membrane"/>
    <property type="evidence" value="ECO:0007669"/>
    <property type="project" value="UniProtKB-SubCell"/>
</dbReference>
<dbReference type="OrthoDB" id="9815286at2"/>
<dbReference type="RefSeq" id="WP_006597475.1">
    <property type="nucleotide sequence ID" value="NZ_GL622359.1"/>
</dbReference>
<evidence type="ECO:0000256" key="2">
    <source>
        <dbReference type="ARBA" id="ARBA00022475"/>
    </source>
</evidence>
<dbReference type="PANTHER" id="PTHR33885:SF3">
    <property type="entry name" value="PHAGE SHOCK PROTEIN C"/>
    <property type="match status" value="1"/>
</dbReference>
<keyword evidence="4 7" id="KW-1133">Transmembrane helix</keyword>
<feature type="domain" description="Phage shock protein PspC N-terminal" evidence="8">
    <location>
        <begin position="5"/>
        <end position="68"/>
    </location>
</feature>
<evidence type="ECO:0000256" key="4">
    <source>
        <dbReference type="ARBA" id="ARBA00022989"/>
    </source>
</evidence>
<dbReference type="PANTHER" id="PTHR33885">
    <property type="entry name" value="PHAGE SHOCK PROTEIN C"/>
    <property type="match status" value="1"/>
</dbReference>
<dbReference type="eggNOG" id="COG1983">
    <property type="taxonomic scope" value="Bacteria"/>
</dbReference>
<keyword evidence="5 7" id="KW-0472">Membrane</keyword>
<evidence type="ECO:0000313" key="9">
    <source>
        <dbReference type="EMBL" id="EFV02860.1"/>
    </source>
</evidence>
<dbReference type="AlphaFoldDB" id="E6MDH5"/>
<dbReference type="InterPro" id="IPR007168">
    <property type="entry name" value="Phageshock_PspC_N"/>
</dbReference>
<proteinExistence type="predicted"/>
<dbReference type="HOGENOM" id="CLU_2287293_0_0_9"/>
<dbReference type="Proteomes" id="UP000004754">
    <property type="component" value="Unassembled WGS sequence"/>
</dbReference>
<dbReference type="InterPro" id="IPR052027">
    <property type="entry name" value="PspC"/>
</dbReference>
<keyword evidence="10" id="KW-1185">Reference proteome</keyword>
<feature type="compositionally biased region" description="Basic and acidic residues" evidence="6">
    <location>
        <begin position="69"/>
        <end position="83"/>
    </location>
</feature>
<keyword evidence="3 7" id="KW-0812">Transmembrane</keyword>
<protein>
    <submittedName>
        <fullName evidence="9">PspC domain protein</fullName>
    </submittedName>
</protein>
<evidence type="ECO:0000256" key="1">
    <source>
        <dbReference type="ARBA" id="ARBA00004162"/>
    </source>
</evidence>
<dbReference type="Pfam" id="PF04024">
    <property type="entry name" value="PspC"/>
    <property type="match status" value="1"/>
</dbReference>
<evidence type="ECO:0000256" key="6">
    <source>
        <dbReference type="SAM" id="MobiDB-lite"/>
    </source>
</evidence>
<feature type="transmembrane region" description="Helical" evidence="7">
    <location>
        <begin position="32"/>
        <end position="62"/>
    </location>
</feature>
<sequence length="101" mass="11050">MRRFKGLHRNREQGVLTGVCQGLGEYFDISPWLIRLVFIVVTLPWVLNVASTVAAVAVYIALSFIIPSGRKDPPGDGGHHNTVDADYTVIDEDDPTDGKAV</sequence>
<dbReference type="STRING" id="887929.HMP0721_0057"/>
<comment type="caution">
    <text evidence="9">The sequence shown here is derived from an EMBL/GenBank/DDBJ whole genome shotgun (WGS) entry which is preliminary data.</text>
</comment>
<evidence type="ECO:0000256" key="7">
    <source>
        <dbReference type="SAM" id="Phobius"/>
    </source>
</evidence>
<evidence type="ECO:0000313" key="10">
    <source>
        <dbReference type="Proteomes" id="UP000004754"/>
    </source>
</evidence>
<name>E6MDH5_9FIRM</name>
<evidence type="ECO:0000256" key="5">
    <source>
        <dbReference type="ARBA" id="ARBA00023136"/>
    </source>
</evidence>
<accession>E6MDH5</accession>
<dbReference type="EMBL" id="AEQN01000003">
    <property type="protein sequence ID" value="EFV02860.1"/>
    <property type="molecule type" value="Genomic_DNA"/>
</dbReference>
<evidence type="ECO:0000256" key="3">
    <source>
        <dbReference type="ARBA" id="ARBA00022692"/>
    </source>
</evidence>
<feature type="region of interest" description="Disordered" evidence="6">
    <location>
        <begin position="69"/>
        <end position="101"/>
    </location>
</feature>
<comment type="subcellular location">
    <subcellularLocation>
        <location evidence="1">Cell membrane</location>
        <topology evidence="1">Single-pass membrane protein</topology>
    </subcellularLocation>
</comment>
<keyword evidence="2" id="KW-1003">Cell membrane</keyword>
<organism evidence="9 10">
    <name type="scientific">Pseudoramibacter alactolyticus ATCC 23263</name>
    <dbReference type="NCBI Taxonomy" id="887929"/>
    <lineage>
        <taxon>Bacteria</taxon>
        <taxon>Bacillati</taxon>
        <taxon>Bacillota</taxon>
        <taxon>Clostridia</taxon>
        <taxon>Eubacteriales</taxon>
        <taxon>Eubacteriaceae</taxon>
        <taxon>Pseudoramibacter</taxon>
    </lineage>
</organism>
<evidence type="ECO:0000259" key="8">
    <source>
        <dbReference type="Pfam" id="PF04024"/>
    </source>
</evidence>
<gene>
    <name evidence="9" type="ORF">HMP0721_0057</name>
</gene>